<keyword evidence="1" id="KW-0812">Transmembrane</keyword>
<evidence type="ECO:0000256" key="1">
    <source>
        <dbReference type="SAM" id="Phobius"/>
    </source>
</evidence>
<evidence type="ECO:0000313" key="3">
    <source>
        <dbReference type="Proteomes" id="UP001170481"/>
    </source>
</evidence>
<organism evidence="2 3">
    <name type="scientific">Cobetia amphilecti</name>
    <dbReference type="NCBI Taxonomy" id="1055104"/>
    <lineage>
        <taxon>Bacteria</taxon>
        <taxon>Pseudomonadati</taxon>
        <taxon>Pseudomonadota</taxon>
        <taxon>Gammaproteobacteria</taxon>
        <taxon>Oceanospirillales</taxon>
        <taxon>Halomonadaceae</taxon>
        <taxon>Cobetia</taxon>
    </lineage>
</organism>
<keyword evidence="1" id="KW-0472">Membrane</keyword>
<dbReference type="Proteomes" id="UP001170481">
    <property type="component" value="Unassembled WGS sequence"/>
</dbReference>
<dbReference type="AlphaFoldDB" id="A0AAP4X1D9"/>
<name>A0AAP4X1D9_9GAMM</name>
<comment type="caution">
    <text evidence="2">The sequence shown here is derived from an EMBL/GenBank/DDBJ whole genome shotgun (WGS) entry which is preliminary data.</text>
</comment>
<protein>
    <submittedName>
        <fullName evidence="2">Uncharacterized protein</fullName>
    </submittedName>
</protein>
<sequence>MINFIFRLLLSFNSTSLLIIIYLVKEKKVFISIFPGLEFLSYVPSFLCYLAYILIPVMLTGVSIYLSSYLGQDEFRKGTTSSIEHANNSFLPSYLGYFFVALSINDPVTLGFVYLVLFVFTFLSQALYFNPLFLLYGFEFYNITTQNGASVFLISRSKYKTPREVDIERAFRINNYTFIEKERYELYNSKNKHKRKKEVV</sequence>
<evidence type="ECO:0000313" key="2">
    <source>
        <dbReference type="EMBL" id="MDO6672831.1"/>
    </source>
</evidence>
<feature type="transmembrane region" description="Helical" evidence="1">
    <location>
        <begin position="6"/>
        <end position="25"/>
    </location>
</feature>
<gene>
    <name evidence="2" type="ORF">Q4535_11965</name>
</gene>
<keyword evidence="1" id="KW-1133">Transmembrane helix</keyword>
<proteinExistence type="predicted"/>
<accession>A0AAP4X1D9</accession>
<reference evidence="2" key="1">
    <citation type="submission" date="2023-07" db="EMBL/GenBank/DDBJ databases">
        <title>Genome content predicts the carbon catabolic preferences of heterotrophic bacteria.</title>
        <authorList>
            <person name="Gralka M."/>
        </authorList>
    </citation>
    <scope>NUCLEOTIDE SEQUENCE</scope>
    <source>
        <strain evidence="2">C2R13</strain>
    </source>
</reference>
<dbReference type="EMBL" id="JAUORK010000016">
    <property type="protein sequence ID" value="MDO6672831.1"/>
    <property type="molecule type" value="Genomic_DNA"/>
</dbReference>
<feature type="transmembrane region" description="Helical" evidence="1">
    <location>
        <begin position="134"/>
        <end position="154"/>
    </location>
</feature>
<dbReference type="RefSeq" id="WP_303594413.1">
    <property type="nucleotide sequence ID" value="NZ_JAUORK010000016.1"/>
</dbReference>
<feature type="transmembrane region" description="Helical" evidence="1">
    <location>
        <begin position="46"/>
        <end position="66"/>
    </location>
</feature>